<protein>
    <submittedName>
        <fullName evidence="4">IS110 family transposase ISAzo28</fullName>
    </submittedName>
</protein>
<feature type="coiled-coil region" evidence="1">
    <location>
        <begin position="220"/>
        <end position="247"/>
    </location>
</feature>
<dbReference type="EMBL" id="CP046244">
    <property type="protein sequence ID" value="QGP93202.1"/>
    <property type="molecule type" value="Genomic_DNA"/>
</dbReference>
<evidence type="ECO:0000259" key="2">
    <source>
        <dbReference type="Pfam" id="PF01548"/>
    </source>
</evidence>
<evidence type="ECO:0000259" key="3">
    <source>
        <dbReference type="Pfam" id="PF02371"/>
    </source>
</evidence>
<sequence length="412" mass="46807">MEVVYERCCGLDVHKKKVVACLITPGEKQLKQEIRTFGTMTEDLEGLRGWLLENGVTAVAMESTGVYWKPIYNILEGQIPELILINPEHFKALKGKKTDCKDAVWLAELLRHGLLAGSFIPPKEIRELRELTRYRAALVAEHSREVQRVQKQLENSNIKLSSVATDIMGVSGREILKAMLNGNEDPKELAQMARGKLRKKIPELEKALEGKIEEHTRLLLKQQLEHLEFLEQQIEELNAEIEKRMEPFFEEAGRLAEVNGIKKEAAQDIIAEIGVDMTPFPDADHLASWAGVCPGNNESAGKRKSGKTRKGNQHLRAILVQCSWAAIRTKDSYLSAKYRRLAPRLGKKKALLAIAHSLIKIIYHLLKDKAHYQDPGPNYYTKEERERRIRRLVKQIEAQGYTVTLEEKPSVA</sequence>
<evidence type="ECO:0000313" key="12">
    <source>
        <dbReference type="EMBL" id="QGP93924.1"/>
    </source>
</evidence>
<dbReference type="Proteomes" id="UP000425916">
    <property type="component" value="Chromosome"/>
</dbReference>
<keyword evidence="13" id="KW-1185">Reference proteome</keyword>
<evidence type="ECO:0000313" key="8">
    <source>
        <dbReference type="EMBL" id="QGP91887.1"/>
    </source>
</evidence>
<dbReference type="EMBL" id="CP046244">
    <property type="protein sequence ID" value="QGP91634.1"/>
    <property type="molecule type" value="Genomic_DNA"/>
</dbReference>
<evidence type="ECO:0000313" key="10">
    <source>
        <dbReference type="EMBL" id="QGP93202.1"/>
    </source>
</evidence>
<evidence type="ECO:0000313" key="13">
    <source>
        <dbReference type="Proteomes" id="UP000425916"/>
    </source>
</evidence>
<evidence type="ECO:0000256" key="1">
    <source>
        <dbReference type="SAM" id="Coils"/>
    </source>
</evidence>
<dbReference type="Pfam" id="PF02371">
    <property type="entry name" value="Transposase_20"/>
    <property type="match status" value="1"/>
</dbReference>
<dbReference type="PANTHER" id="PTHR33055">
    <property type="entry name" value="TRANSPOSASE FOR INSERTION SEQUENCE ELEMENT IS1111A"/>
    <property type="match status" value="1"/>
</dbReference>
<dbReference type="EMBL" id="CP046244">
    <property type="protein sequence ID" value="QGP93924.1"/>
    <property type="molecule type" value="Genomic_DNA"/>
</dbReference>
<dbReference type="PANTHER" id="PTHR33055:SF15">
    <property type="entry name" value="TRANSPOSASE-RELATED"/>
    <property type="match status" value="1"/>
</dbReference>
<proteinExistence type="predicted"/>
<accession>A0A6I5ZMA5</accession>
<dbReference type="EMBL" id="CP046244">
    <property type="protein sequence ID" value="QGP91315.1"/>
    <property type="molecule type" value="Genomic_DNA"/>
</dbReference>
<evidence type="ECO:0000313" key="11">
    <source>
        <dbReference type="EMBL" id="QGP93456.1"/>
    </source>
</evidence>
<dbReference type="EMBL" id="CP046244">
    <property type="protein sequence ID" value="QGP90761.1"/>
    <property type="molecule type" value="Genomic_DNA"/>
</dbReference>
<dbReference type="RefSeq" id="WP_156271235.1">
    <property type="nucleotide sequence ID" value="NZ_CP046244.1"/>
</dbReference>
<dbReference type="AlphaFoldDB" id="A0A6I5ZMA5"/>
<dbReference type="GO" id="GO:0006313">
    <property type="term" value="P:DNA transposition"/>
    <property type="evidence" value="ECO:0007669"/>
    <property type="project" value="InterPro"/>
</dbReference>
<dbReference type="InterPro" id="IPR002525">
    <property type="entry name" value="Transp_IS110-like_N"/>
</dbReference>
<dbReference type="EMBL" id="CP046244">
    <property type="protein sequence ID" value="QGP90964.1"/>
    <property type="molecule type" value="Genomic_DNA"/>
</dbReference>
<name>A0A6I5ZMA5_9FIRM</name>
<feature type="domain" description="Transposase IS116/IS110/IS902 C-terminal" evidence="3">
    <location>
        <begin position="254"/>
        <end position="338"/>
    </location>
</feature>
<keyword evidence="1" id="KW-0175">Coiled coil</keyword>
<dbReference type="Pfam" id="PF01548">
    <property type="entry name" value="DEDD_Tnp_IS110"/>
    <property type="match status" value="1"/>
</dbReference>
<evidence type="ECO:0000313" key="6">
    <source>
        <dbReference type="EMBL" id="QGP91315.1"/>
    </source>
</evidence>
<evidence type="ECO:0000313" key="5">
    <source>
        <dbReference type="EMBL" id="QGP90964.1"/>
    </source>
</evidence>
<dbReference type="OrthoDB" id="9815354at2"/>
<organism evidence="4 13">
    <name type="scientific">Neomoorella glycerini</name>
    <dbReference type="NCBI Taxonomy" id="55779"/>
    <lineage>
        <taxon>Bacteria</taxon>
        <taxon>Bacillati</taxon>
        <taxon>Bacillota</taxon>
        <taxon>Clostridia</taxon>
        <taxon>Neomoorellales</taxon>
        <taxon>Neomoorellaceae</taxon>
        <taxon>Neomoorella</taxon>
    </lineage>
</organism>
<dbReference type="GO" id="GO:0004803">
    <property type="term" value="F:transposase activity"/>
    <property type="evidence" value="ECO:0007669"/>
    <property type="project" value="InterPro"/>
</dbReference>
<dbReference type="EMBL" id="CP046244">
    <property type="protein sequence ID" value="QGP91915.1"/>
    <property type="molecule type" value="Genomic_DNA"/>
</dbReference>
<gene>
    <name evidence="4" type="ORF">MGLY_00720</name>
    <name evidence="5" type="ORF">MGLY_02860</name>
    <name evidence="6" type="ORF">MGLY_06460</name>
    <name evidence="7" type="ORF">MGLY_09750</name>
    <name evidence="8" type="ORF">MGLY_12340</name>
    <name evidence="9" type="ORF">MGLY_12630</name>
    <name evidence="10" type="ORF">MGLY_26080</name>
    <name evidence="11" type="ORF">MGLY_28640</name>
    <name evidence="12" type="ORF">MGLY_33490</name>
</gene>
<evidence type="ECO:0000313" key="7">
    <source>
        <dbReference type="EMBL" id="QGP91634.1"/>
    </source>
</evidence>
<reference evidence="4 13" key="1">
    <citation type="submission" date="2019-11" db="EMBL/GenBank/DDBJ databases">
        <title>Genome sequence of Moorella glycerini DSM11254.</title>
        <authorList>
            <person name="Poehlein A."/>
            <person name="Boeer T."/>
            <person name="Daniel R."/>
        </authorList>
    </citation>
    <scope>NUCLEOTIDE SEQUENCE [LARGE SCALE GENOMIC DNA]</scope>
    <source>
        <strain evidence="4 13">DSM 11254</strain>
    </source>
</reference>
<dbReference type="InterPro" id="IPR003346">
    <property type="entry name" value="Transposase_20"/>
</dbReference>
<evidence type="ECO:0000313" key="9">
    <source>
        <dbReference type="EMBL" id="QGP91915.1"/>
    </source>
</evidence>
<evidence type="ECO:0000313" key="4">
    <source>
        <dbReference type="EMBL" id="QGP90761.1"/>
    </source>
</evidence>
<dbReference type="EMBL" id="CP046244">
    <property type="protein sequence ID" value="QGP91887.1"/>
    <property type="molecule type" value="Genomic_DNA"/>
</dbReference>
<dbReference type="GO" id="GO:0003677">
    <property type="term" value="F:DNA binding"/>
    <property type="evidence" value="ECO:0007669"/>
    <property type="project" value="InterPro"/>
</dbReference>
<feature type="domain" description="Transposase IS110-like N-terminal" evidence="2">
    <location>
        <begin position="9"/>
        <end position="155"/>
    </location>
</feature>
<dbReference type="NCBIfam" id="NF033542">
    <property type="entry name" value="transpos_IS110"/>
    <property type="match status" value="1"/>
</dbReference>
<dbReference type="EMBL" id="CP046244">
    <property type="protein sequence ID" value="QGP93456.1"/>
    <property type="molecule type" value="Genomic_DNA"/>
</dbReference>
<dbReference type="InterPro" id="IPR047650">
    <property type="entry name" value="Transpos_IS110"/>
</dbReference>